<evidence type="ECO:0000313" key="1">
    <source>
        <dbReference type="EMBL" id="KAH7995781.1"/>
    </source>
</evidence>
<sequence>MGGYRAQKEQLRRSAVEPNPPACRGVQGRAPQPRSEDGSPSHARQQSSSQPAEWHLPAWEEPLGFWLGHRTREGGHKDLAIAQPVPMGSEMTYFNDNILTLIRTLVTGGATPELESLIAEENALRGGYSTPQTLANRDRCRVAQLALLDGPFADLGDGGCYGDLFCKALKTYNMLCFGIYRLRDFHQNTSSQCTKRFVIANPPYEFELVPTDLIFCLMQFDHNAGQSRASLSHSSHSSYASSKKSASIHSIPSTTNRQNRAKTRDSREKQKYVQEDRL</sequence>
<evidence type="ECO:0000313" key="2">
    <source>
        <dbReference type="Proteomes" id="UP000827872"/>
    </source>
</evidence>
<dbReference type="EMBL" id="CM037620">
    <property type="protein sequence ID" value="KAH7995781.1"/>
    <property type="molecule type" value="Genomic_DNA"/>
</dbReference>
<reference evidence="1" key="1">
    <citation type="submission" date="2021-08" db="EMBL/GenBank/DDBJ databases">
        <title>The first chromosome-level gecko genome reveals the dynamic sex chromosomes of Neotropical dwarf geckos (Sphaerodactylidae: Sphaerodactylus).</title>
        <authorList>
            <person name="Pinto B.J."/>
            <person name="Keating S.E."/>
            <person name="Gamble T."/>
        </authorList>
    </citation>
    <scope>NUCLEOTIDE SEQUENCE</scope>
    <source>
        <strain evidence="1">TG3544</strain>
    </source>
</reference>
<keyword evidence="1" id="KW-0407">Ion channel</keyword>
<proteinExistence type="predicted"/>
<keyword evidence="1" id="KW-0406">Ion transport</keyword>
<keyword evidence="1" id="KW-0813">Transport</keyword>
<dbReference type="Proteomes" id="UP000827872">
    <property type="component" value="Linkage Group LG07"/>
</dbReference>
<comment type="caution">
    <text evidence="1">The sequence shown here is derived from an EMBL/GenBank/DDBJ whole genome shotgun (WGS) entry which is preliminary data.</text>
</comment>
<protein>
    <submittedName>
        <fullName evidence="1">Calcium-activated potassium channel subunit alpha-1</fullName>
    </submittedName>
</protein>
<name>A0ACB8ET17_9SAUR</name>
<gene>
    <name evidence="1" type="primary">KCNMA1_5</name>
    <name evidence="1" type="ORF">K3G42_028368</name>
</gene>
<accession>A0ACB8ET17</accession>
<keyword evidence="2" id="KW-1185">Reference proteome</keyword>
<organism evidence="1 2">
    <name type="scientific">Sphaerodactylus townsendi</name>
    <dbReference type="NCBI Taxonomy" id="933632"/>
    <lineage>
        <taxon>Eukaryota</taxon>
        <taxon>Metazoa</taxon>
        <taxon>Chordata</taxon>
        <taxon>Craniata</taxon>
        <taxon>Vertebrata</taxon>
        <taxon>Euteleostomi</taxon>
        <taxon>Lepidosauria</taxon>
        <taxon>Squamata</taxon>
        <taxon>Bifurcata</taxon>
        <taxon>Gekkota</taxon>
        <taxon>Sphaerodactylidae</taxon>
        <taxon>Sphaerodactylus</taxon>
    </lineage>
</organism>